<dbReference type="InterPro" id="IPR027165">
    <property type="entry name" value="CND3"/>
</dbReference>
<proteinExistence type="predicted"/>
<dbReference type="GO" id="GO:0000796">
    <property type="term" value="C:condensin complex"/>
    <property type="evidence" value="ECO:0007669"/>
    <property type="project" value="InterPro"/>
</dbReference>
<dbReference type="Gene3D" id="1.25.10.10">
    <property type="entry name" value="Leucine-rich Repeat Variant"/>
    <property type="match status" value="1"/>
</dbReference>
<name>A0A673JMZ7_9TELE</name>
<dbReference type="AlphaFoldDB" id="A0A673JMZ7"/>
<dbReference type="Proteomes" id="UP000472270">
    <property type="component" value="Unassembled WGS sequence"/>
</dbReference>
<dbReference type="SUPFAM" id="SSF48371">
    <property type="entry name" value="ARM repeat"/>
    <property type="match status" value="1"/>
</dbReference>
<accession>A0A673JMZ7</accession>
<dbReference type="PANTHER" id="PTHR14418">
    <property type="entry name" value="CONDENSIN COMPLEX SUBUNIT 3-RELATED"/>
    <property type="match status" value="1"/>
</dbReference>
<dbReference type="InterPro" id="IPR011989">
    <property type="entry name" value="ARM-like"/>
</dbReference>
<dbReference type="PANTHER" id="PTHR14418:SF5">
    <property type="entry name" value="CONDENSIN COMPLEX SUBUNIT 3"/>
    <property type="match status" value="1"/>
</dbReference>
<evidence type="ECO:0000313" key="2">
    <source>
        <dbReference type="Proteomes" id="UP000472270"/>
    </source>
</evidence>
<sequence length="189" mass="21770">TCSYKTEFHEEFIRCLKYAMIIYTREPAVENVIDFVTKFAAKSHGENIHAGRFRVCQLVNKLLGSLSENAQIDNDLCDRIHKAMLIRATDKYPNVRIQAALAMARLQDPSNSDCPTIKAYVLLLENDSNPERTRDVKEKVRKLAYQVKLSKKKKKPGLPVVKVKRIVYLKIKILSFTPLCCSILYEFLF</sequence>
<dbReference type="GO" id="GO:0000793">
    <property type="term" value="C:condensed chromosome"/>
    <property type="evidence" value="ECO:0007669"/>
    <property type="project" value="TreeGrafter"/>
</dbReference>
<reference evidence="1" key="2">
    <citation type="submission" date="2025-09" db="UniProtKB">
        <authorList>
            <consortium name="Ensembl"/>
        </authorList>
    </citation>
    <scope>IDENTIFICATION</scope>
</reference>
<organism evidence="1 2">
    <name type="scientific">Sinocyclocheilus rhinocerous</name>
    <dbReference type="NCBI Taxonomy" id="307959"/>
    <lineage>
        <taxon>Eukaryota</taxon>
        <taxon>Metazoa</taxon>
        <taxon>Chordata</taxon>
        <taxon>Craniata</taxon>
        <taxon>Vertebrata</taxon>
        <taxon>Euteleostomi</taxon>
        <taxon>Actinopterygii</taxon>
        <taxon>Neopterygii</taxon>
        <taxon>Teleostei</taxon>
        <taxon>Ostariophysi</taxon>
        <taxon>Cypriniformes</taxon>
        <taxon>Cyprinidae</taxon>
        <taxon>Cyprininae</taxon>
        <taxon>Sinocyclocheilus</taxon>
    </lineage>
</organism>
<evidence type="ECO:0000313" key="1">
    <source>
        <dbReference type="Ensembl" id="ENSSRHP00000053240.1"/>
    </source>
</evidence>
<keyword evidence="2" id="KW-1185">Reference proteome</keyword>
<protein>
    <submittedName>
        <fullName evidence="1">Uncharacterized protein</fullName>
    </submittedName>
</protein>
<dbReference type="InterPro" id="IPR016024">
    <property type="entry name" value="ARM-type_fold"/>
</dbReference>
<dbReference type="GO" id="GO:0005737">
    <property type="term" value="C:cytoplasm"/>
    <property type="evidence" value="ECO:0007669"/>
    <property type="project" value="TreeGrafter"/>
</dbReference>
<dbReference type="Ensembl" id="ENSSRHT00000054732.1">
    <property type="protein sequence ID" value="ENSSRHP00000053240.1"/>
    <property type="gene ID" value="ENSSRHG00000026780.1"/>
</dbReference>
<reference evidence="1" key="1">
    <citation type="submission" date="2025-08" db="UniProtKB">
        <authorList>
            <consortium name="Ensembl"/>
        </authorList>
    </citation>
    <scope>IDENTIFICATION</scope>
</reference>
<dbReference type="GO" id="GO:0007076">
    <property type="term" value="P:mitotic chromosome condensation"/>
    <property type="evidence" value="ECO:0007669"/>
    <property type="project" value="InterPro"/>
</dbReference>